<dbReference type="AlphaFoldDB" id="A0A381T7X5"/>
<dbReference type="EMBL" id="UINC01003976">
    <property type="protein sequence ID" value="SVA10797.1"/>
    <property type="molecule type" value="Genomic_DNA"/>
</dbReference>
<proteinExistence type="predicted"/>
<reference evidence="1" key="1">
    <citation type="submission" date="2018-05" db="EMBL/GenBank/DDBJ databases">
        <authorList>
            <person name="Lanie J.A."/>
            <person name="Ng W.-L."/>
            <person name="Kazmierczak K.M."/>
            <person name="Andrzejewski T.M."/>
            <person name="Davidsen T.M."/>
            <person name="Wayne K.J."/>
            <person name="Tettelin H."/>
            <person name="Glass J.I."/>
            <person name="Rusch D."/>
            <person name="Podicherti R."/>
            <person name="Tsui H.-C.T."/>
            <person name="Winkler M.E."/>
        </authorList>
    </citation>
    <scope>NUCLEOTIDE SEQUENCE</scope>
</reference>
<protein>
    <submittedName>
        <fullName evidence="1">Uncharacterized protein</fullName>
    </submittedName>
</protein>
<gene>
    <name evidence="1" type="ORF">METZ01_LOCUS63651</name>
</gene>
<accession>A0A381T7X5</accession>
<name>A0A381T7X5_9ZZZZ</name>
<organism evidence="1">
    <name type="scientific">marine metagenome</name>
    <dbReference type="NCBI Taxonomy" id="408172"/>
    <lineage>
        <taxon>unclassified sequences</taxon>
        <taxon>metagenomes</taxon>
        <taxon>ecological metagenomes</taxon>
    </lineage>
</organism>
<evidence type="ECO:0000313" key="1">
    <source>
        <dbReference type="EMBL" id="SVA10797.1"/>
    </source>
</evidence>
<sequence>MALDGILNAILSSWNCTDMKHILNISDDIL</sequence>